<dbReference type="OrthoDB" id="2064309at2"/>
<evidence type="ECO:0000313" key="2">
    <source>
        <dbReference type="Proteomes" id="UP000095413"/>
    </source>
</evidence>
<dbReference type="AlphaFoldDB" id="A0A174NEP8"/>
<dbReference type="Proteomes" id="UP000095413">
    <property type="component" value="Unassembled WGS sequence"/>
</dbReference>
<organism evidence="1 2">
    <name type="scientific">Blautia obeum</name>
    <dbReference type="NCBI Taxonomy" id="40520"/>
    <lineage>
        <taxon>Bacteria</taxon>
        <taxon>Bacillati</taxon>
        <taxon>Bacillota</taxon>
        <taxon>Clostridia</taxon>
        <taxon>Lachnospirales</taxon>
        <taxon>Lachnospiraceae</taxon>
        <taxon>Blautia</taxon>
    </lineage>
</organism>
<reference evidence="1 2" key="1">
    <citation type="submission" date="2015-09" db="EMBL/GenBank/DDBJ databases">
        <authorList>
            <consortium name="Pathogen Informatics"/>
        </authorList>
    </citation>
    <scope>NUCLEOTIDE SEQUENCE [LARGE SCALE GENOMIC DNA]</scope>
    <source>
        <strain evidence="1 2">2789STDY5834921</strain>
    </source>
</reference>
<proteinExistence type="predicted"/>
<accession>A0A174NEP8</accession>
<gene>
    <name evidence="1" type="ORF">ERS852533_01443</name>
</gene>
<dbReference type="EMBL" id="CZBA01000006">
    <property type="protein sequence ID" value="CUP46176.1"/>
    <property type="molecule type" value="Genomic_DNA"/>
</dbReference>
<evidence type="ECO:0000313" key="1">
    <source>
        <dbReference type="EMBL" id="CUP46176.1"/>
    </source>
</evidence>
<name>A0A174NEP8_9FIRM</name>
<dbReference type="RefSeq" id="WP_055055851.1">
    <property type="nucleotide sequence ID" value="NZ_CZBA01000006.1"/>
</dbReference>
<protein>
    <submittedName>
        <fullName evidence="1">Uncharacterized protein</fullName>
    </submittedName>
</protein>
<sequence>MDNWIDNLRRIGLKRYGDENRRILSELLRNGIPAGNTVMSEASAEAFIIAVAAMIEENNKALLSDLSSM</sequence>